<name>A0A1I8A2Q4_9BILA</name>
<reference evidence="4" key="1">
    <citation type="submission" date="2016-11" db="UniProtKB">
        <authorList>
            <consortium name="WormBaseParasite"/>
        </authorList>
    </citation>
    <scope>IDENTIFICATION</scope>
</reference>
<proteinExistence type="predicted"/>
<organism evidence="3 4">
    <name type="scientific">Steinernema glaseri</name>
    <dbReference type="NCBI Taxonomy" id="37863"/>
    <lineage>
        <taxon>Eukaryota</taxon>
        <taxon>Metazoa</taxon>
        <taxon>Ecdysozoa</taxon>
        <taxon>Nematoda</taxon>
        <taxon>Chromadorea</taxon>
        <taxon>Rhabditida</taxon>
        <taxon>Tylenchina</taxon>
        <taxon>Panagrolaimomorpha</taxon>
        <taxon>Strongyloidoidea</taxon>
        <taxon>Steinernematidae</taxon>
        <taxon>Steinernema</taxon>
    </lineage>
</organism>
<dbReference type="AlphaFoldDB" id="A0A1I8A2Q4"/>
<feature type="region of interest" description="Disordered" evidence="1">
    <location>
        <begin position="45"/>
        <end position="66"/>
    </location>
</feature>
<keyword evidence="3" id="KW-1185">Reference proteome</keyword>
<evidence type="ECO:0000313" key="3">
    <source>
        <dbReference type="Proteomes" id="UP000095287"/>
    </source>
</evidence>
<dbReference type="Proteomes" id="UP000095287">
    <property type="component" value="Unplaced"/>
</dbReference>
<evidence type="ECO:0000256" key="1">
    <source>
        <dbReference type="SAM" id="MobiDB-lite"/>
    </source>
</evidence>
<feature type="chain" id="PRO_5009314204" evidence="2">
    <location>
        <begin position="18"/>
        <end position="66"/>
    </location>
</feature>
<evidence type="ECO:0000313" key="4">
    <source>
        <dbReference type="WBParaSite" id="L893_g32291.t2"/>
    </source>
</evidence>
<protein>
    <submittedName>
        <fullName evidence="4">CUZD1</fullName>
    </submittedName>
</protein>
<keyword evidence="2" id="KW-0732">Signal</keyword>
<dbReference type="WBParaSite" id="L893_g32291.t2">
    <property type="protein sequence ID" value="L893_g32291.t2"/>
    <property type="gene ID" value="L893_g32291"/>
</dbReference>
<accession>A0A1I8A2Q4</accession>
<sequence length="66" mass="7350">MWSFSLLFLCVVPMVLSEEKLLLPLEKELAPDPIEPCKIRREFSIPSSSSPATENEKTVKVPSGCT</sequence>
<evidence type="ECO:0000256" key="2">
    <source>
        <dbReference type="SAM" id="SignalP"/>
    </source>
</evidence>
<feature type="signal peptide" evidence="2">
    <location>
        <begin position="1"/>
        <end position="17"/>
    </location>
</feature>